<comment type="similarity">
    <text evidence="1">Belongs to the helicase family. RecQ subfamily.</text>
</comment>
<dbReference type="InParanoid" id="E3L854"/>
<feature type="compositionally biased region" description="Basic and acidic residues" evidence="6">
    <location>
        <begin position="551"/>
        <end position="562"/>
    </location>
</feature>
<dbReference type="AlphaFoldDB" id="E3L854"/>
<comment type="catalytic activity">
    <reaction evidence="4">
        <text>Couples ATP hydrolysis with the unwinding of duplex DNA by translocating in the 3'-5' direction.</text>
        <dbReference type="EC" id="5.6.2.4"/>
    </reaction>
</comment>
<gene>
    <name evidence="8" type="ORF">PGTG_18748</name>
</gene>
<dbReference type="GO" id="GO:0005694">
    <property type="term" value="C:chromosome"/>
    <property type="evidence" value="ECO:0000318"/>
    <property type="project" value="GO_Central"/>
</dbReference>
<dbReference type="HOGENOM" id="CLU_011478_1_1_1"/>
<dbReference type="Proteomes" id="UP000008783">
    <property type="component" value="Unassembled WGS sequence"/>
</dbReference>
<dbReference type="GeneID" id="10539225"/>
<evidence type="ECO:0000313" key="8">
    <source>
        <dbReference type="EMBL" id="EFP92729.2"/>
    </source>
</evidence>
<dbReference type="SUPFAM" id="SSF52540">
    <property type="entry name" value="P-loop containing nucleoside triphosphate hydrolases"/>
    <property type="match status" value="1"/>
</dbReference>
<feature type="domain" description="Helicase C-terminal" evidence="7">
    <location>
        <begin position="195"/>
        <end position="345"/>
    </location>
</feature>
<dbReference type="GO" id="GO:0000724">
    <property type="term" value="P:double-strand break repair via homologous recombination"/>
    <property type="evidence" value="ECO:0000318"/>
    <property type="project" value="GO_Central"/>
</dbReference>
<evidence type="ECO:0000256" key="6">
    <source>
        <dbReference type="SAM" id="MobiDB-lite"/>
    </source>
</evidence>
<dbReference type="Gene3D" id="3.40.50.300">
    <property type="entry name" value="P-loop containing nucleotide triphosphate hydrolases"/>
    <property type="match status" value="2"/>
</dbReference>
<evidence type="ECO:0000313" key="9">
    <source>
        <dbReference type="Proteomes" id="UP000008783"/>
    </source>
</evidence>
<dbReference type="GO" id="GO:0009378">
    <property type="term" value="F:four-way junction helicase activity"/>
    <property type="evidence" value="ECO:0000318"/>
    <property type="project" value="GO_Central"/>
</dbReference>
<name>E3L854_PUCGT</name>
<dbReference type="VEuPathDB" id="FungiDB:PGTG_18748"/>
<proteinExistence type="inferred from homology"/>
<sequence>MQQATIAKRVRTPTGVNLYKKIHEKTDEKLKDFIKQSSLDTYNQEAKPLQVEAVFNLAKSFDQVYFSTTFQNRLAMIVVDKAHMVYIWGLVESSTSKTIHSVHLRIEDYALFRPCYGKLGPHLLFRNEKPILLLSATCRPVAVDGIKKSLKLNDDNLHILRGELTRPEICIIRVEMDHSLASTLDLLRIFPSAKDVPNHAMVPTLIYSSSRNRTLTAMDVVDLARETPGNAFSPPSTCIRRFHSCTGDQDKVDCVEGFASGVFPLISCTMALGLGQNWKRVRMVAHMGRGDPASICQMIGRCGRDGRPGLAVMFVEKTRRNGKNSVEQFSQGGVQSDQDRMDALAITPVCLRIAFSIDNLLGYIPLSVDDPAYIYNFDDIIGDKFQTTETRDIRLKYPAKPSLFRKRKIPDSDRPVLEAFKIQLIADLHNYYQLTFGSEGPLAPADIFGDEEAESIISYSHHINNTNDVRTVIGGECFEGQLNWLLDQITIFKTSREGNDHPISHKKRRAVSGSAAITSLPSQPSVGSSRNRCASATSAPRPPSKKVLAAEARRQKSNEKKAQDALWLLSEQKRKEQVATFLREGLEKAHKEKEGTTKDA</sequence>
<evidence type="ECO:0000256" key="5">
    <source>
        <dbReference type="ARBA" id="ARBA00034808"/>
    </source>
</evidence>
<dbReference type="STRING" id="418459.E3L854"/>
<keyword evidence="2" id="KW-0238">DNA-binding</keyword>
<protein>
    <recommendedName>
        <fullName evidence="5">DNA 3'-5' helicase</fullName>
        <ecNumber evidence="5">5.6.2.4</ecNumber>
    </recommendedName>
</protein>
<reference key="1">
    <citation type="submission" date="2007-01" db="EMBL/GenBank/DDBJ databases">
        <title>The Genome Sequence of Puccinia graminis f. sp. tritici Strain CRL 75-36-700-3.</title>
        <authorList>
            <consortium name="The Broad Institute Genome Sequencing Platform"/>
            <person name="Birren B."/>
            <person name="Lander E."/>
            <person name="Galagan J."/>
            <person name="Nusbaum C."/>
            <person name="Devon K."/>
            <person name="Cuomo C."/>
            <person name="Jaffe D."/>
            <person name="Butler J."/>
            <person name="Alvarez P."/>
            <person name="Gnerre S."/>
            <person name="Grabherr M."/>
            <person name="Mauceli E."/>
            <person name="Brockman W."/>
            <person name="Young S."/>
            <person name="LaButti K."/>
            <person name="Sykes S."/>
            <person name="DeCaprio D."/>
            <person name="Crawford M."/>
            <person name="Koehrsen M."/>
            <person name="Engels R."/>
            <person name="Montgomery P."/>
            <person name="Pearson M."/>
            <person name="Howarth C."/>
            <person name="Larson L."/>
            <person name="White J."/>
            <person name="Zeng Q."/>
            <person name="Kodira C."/>
            <person name="Yandava C."/>
            <person name="Alvarado L."/>
            <person name="O'Leary S."/>
            <person name="Szabo L."/>
            <person name="Dean R."/>
            <person name="Schein J."/>
        </authorList>
    </citation>
    <scope>NUCLEOTIDE SEQUENCE</scope>
    <source>
        <strain>CRL 75-36-700-3</strain>
    </source>
</reference>
<dbReference type="PANTHER" id="PTHR13710">
    <property type="entry name" value="DNA HELICASE RECQ FAMILY MEMBER"/>
    <property type="match status" value="1"/>
</dbReference>
<reference evidence="9" key="2">
    <citation type="journal article" date="2011" name="Proc. Natl. Acad. Sci. U.S.A.">
        <title>Obligate biotrophy features unraveled by the genomic analysis of rust fungi.</title>
        <authorList>
            <person name="Duplessis S."/>
            <person name="Cuomo C.A."/>
            <person name="Lin Y.-C."/>
            <person name="Aerts A."/>
            <person name="Tisserant E."/>
            <person name="Veneault-Fourrey C."/>
            <person name="Joly D.L."/>
            <person name="Hacquard S."/>
            <person name="Amselem J."/>
            <person name="Cantarel B.L."/>
            <person name="Chiu R."/>
            <person name="Coutinho P.M."/>
            <person name="Feau N."/>
            <person name="Field M."/>
            <person name="Frey P."/>
            <person name="Gelhaye E."/>
            <person name="Goldberg J."/>
            <person name="Grabherr M.G."/>
            <person name="Kodira C.D."/>
            <person name="Kohler A."/>
            <person name="Kuees U."/>
            <person name="Lindquist E.A."/>
            <person name="Lucas S.M."/>
            <person name="Mago R."/>
            <person name="Mauceli E."/>
            <person name="Morin E."/>
            <person name="Murat C."/>
            <person name="Pangilinan J.L."/>
            <person name="Park R."/>
            <person name="Pearson M."/>
            <person name="Quesneville H."/>
            <person name="Rouhier N."/>
            <person name="Sakthikumar S."/>
            <person name="Salamov A.A."/>
            <person name="Schmutz J."/>
            <person name="Selles B."/>
            <person name="Shapiro H."/>
            <person name="Tanguay P."/>
            <person name="Tuskan G.A."/>
            <person name="Henrissat B."/>
            <person name="Van de Peer Y."/>
            <person name="Rouze P."/>
            <person name="Ellis J.G."/>
            <person name="Dodds P.N."/>
            <person name="Schein J.E."/>
            <person name="Zhong S."/>
            <person name="Hamelin R.C."/>
            <person name="Grigoriev I.V."/>
            <person name="Szabo L.J."/>
            <person name="Martin F."/>
        </authorList>
    </citation>
    <scope>NUCLEOTIDE SEQUENCE [LARGE SCALE GENOMIC DNA]</scope>
    <source>
        <strain evidence="9">CRL 75-36-700-3 / race SCCL</strain>
    </source>
</reference>
<dbReference type="OrthoDB" id="10261556at2759"/>
<evidence type="ECO:0000256" key="4">
    <source>
        <dbReference type="ARBA" id="ARBA00034617"/>
    </source>
</evidence>
<evidence type="ECO:0000256" key="2">
    <source>
        <dbReference type="ARBA" id="ARBA00023125"/>
    </source>
</evidence>
<dbReference type="Pfam" id="PF00271">
    <property type="entry name" value="Helicase_C"/>
    <property type="match status" value="1"/>
</dbReference>
<dbReference type="EMBL" id="DS178371">
    <property type="protein sequence ID" value="EFP92729.2"/>
    <property type="molecule type" value="Genomic_DNA"/>
</dbReference>
<dbReference type="RefSeq" id="XP_003337148.2">
    <property type="nucleotide sequence ID" value="XM_003337100.2"/>
</dbReference>
<dbReference type="GO" id="GO:0003677">
    <property type="term" value="F:DNA binding"/>
    <property type="evidence" value="ECO:0007669"/>
    <property type="project" value="UniProtKB-KW"/>
</dbReference>
<feature type="compositionally biased region" description="Polar residues" evidence="6">
    <location>
        <begin position="515"/>
        <end position="538"/>
    </location>
</feature>
<accession>E3L854</accession>
<dbReference type="EC" id="5.6.2.4" evidence="5"/>
<dbReference type="KEGG" id="pgr:PGTG_18748"/>
<evidence type="ECO:0000256" key="1">
    <source>
        <dbReference type="ARBA" id="ARBA00005446"/>
    </source>
</evidence>
<evidence type="ECO:0000256" key="3">
    <source>
        <dbReference type="ARBA" id="ARBA00023235"/>
    </source>
</evidence>
<dbReference type="GO" id="GO:0006260">
    <property type="term" value="P:DNA replication"/>
    <property type="evidence" value="ECO:0000318"/>
    <property type="project" value="GO_Central"/>
</dbReference>
<dbReference type="PROSITE" id="PS51194">
    <property type="entry name" value="HELICASE_CTER"/>
    <property type="match status" value="1"/>
</dbReference>
<dbReference type="InterPro" id="IPR027417">
    <property type="entry name" value="P-loop_NTPase"/>
</dbReference>
<keyword evidence="9" id="KW-1185">Reference proteome</keyword>
<dbReference type="InterPro" id="IPR001650">
    <property type="entry name" value="Helicase_C-like"/>
</dbReference>
<keyword evidence="3" id="KW-0413">Isomerase</keyword>
<organism evidence="8 9">
    <name type="scientific">Puccinia graminis f. sp. tritici (strain CRL 75-36-700-3 / race SCCL)</name>
    <name type="common">Black stem rust fungus</name>
    <dbReference type="NCBI Taxonomy" id="418459"/>
    <lineage>
        <taxon>Eukaryota</taxon>
        <taxon>Fungi</taxon>
        <taxon>Dikarya</taxon>
        <taxon>Basidiomycota</taxon>
        <taxon>Pucciniomycotina</taxon>
        <taxon>Pucciniomycetes</taxon>
        <taxon>Pucciniales</taxon>
        <taxon>Pucciniaceae</taxon>
        <taxon>Puccinia</taxon>
    </lineage>
</organism>
<dbReference type="PANTHER" id="PTHR13710:SF105">
    <property type="entry name" value="ATP-DEPENDENT DNA HELICASE Q1"/>
    <property type="match status" value="1"/>
</dbReference>
<dbReference type="GO" id="GO:0005737">
    <property type="term" value="C:cytoplasm"/>
    <property type="evidence" value="ECO:0000318"/>
    <property type="project" value="GO_Central"/>
</dbReference>
<dbReference type="GO" id="GO:0043138">
    <property type="term" value="F:3'-5' DNA helicase activity"/>
    <property type="evidence" value="ECO:0000318"/>
    <property type="project" value="GO_Central"/>
</dbReference>
<evidence type="ECO:0000259" key="7">
    <source>
        <dbReference type="PROSITE" id="PS51194"/>
    </source>
</evidence>
<feature type="region of interest" description="Disordered" evidence="6">
    <location>
        <begin position="497"/>
        <end position="562"/>
    </location>
</feature>